<evidence type="ECO:0000256" key="2">
    <source>
        <dbReference type="ARBA" id="ARBA00022679"/>
    </source>
</evidence>
<keyword evidence="6" id="KW-0119">Carbohydrate metabolism</keyword>
<accession>A0A1M5BGP3</accession>
<name>A0A1M5BGP3_9BACT</name>
<dbReference type="GO" id="GO:0016773">
    <property type="term" value="F:phosphotransferase activity, alcohol group as acceptor"/>
    <property type="evidence" value="ECO:0007669"/>
    <property type="project" value="InterPro"/>
</dbReference>
<evidence type="ECO:0000256" key="5">
    <source>
        <dbReference type="ARBA" id="ARBA00022840"/>
    </source>
</evidence>
<dbReference type="InterPro" id="IPR004821">
    <property type="entry name" value="Cyt_trans-like"/>
</dbReference>
<dbReference type="PANTHER" id="PTHR43793:SF2">
    <property type="entry name" value="BIFUNCTIONAL PROTEIN HLDE"/>
    <property type="match status" value="1"/>
</dbReference>
<keyword evidence="4" id="KW-0547">Nucleotide-binding</keyword>
<dbReference type="Proteomes" id="UP000184076">
    <property type="component" value="Unassembled WGS sequence"/>
</dbReference>
<keyword evidence="2" id="KW-0808">Transferase</keyword>
<dbReference type="GO" id="GO:0005524">
    <property type="term" value="F:ATP binding"/>
    <property type="evidence" value="ECO:0007669"/>
    <property type="project" value="UniProtKB-KW"/>
</dbReference>
<reference evidence="10" key="1">
    <citation type="submission" date="2016-11" db="EMBL/GenBank/DDBJ databases">
        <authorList>
            <person name="Varghese N."/>
            <person name="Submissions S."/>
        </authorList>
    </citation>
    <scope>NUCLEOTIDE SEQUENCE [LARGE SCALE GENOMIC DNA]</scope>
    <source>
        <strain evidence="10">DSM 9756</strain>
    </source>
</reference>
<keyword evidence="5" id="KW-0067">ATP-binding</keyword>
<evidence type="ECO:0000256" key="4">
    <source>
        <dbReference type="ARBA" id="ARBA00022741"/>
    </source>
</evidence>
<comment type="catalytic activity">
    <reaction evidence="7">
        <text>D-glycero-beta-D-manno-heptose 1-phosphate + ATP + H(+) = ADP-D-glycero-beta-D-manno-heptose + diphosphate</text>
        <dbReference type="Rhea" id="RHEA:27465"/>
        <dbReference type="ChEBI" id="CHEBI:15378"/>
        <dbReference type="ChEBI" id="CHEBI:30616"/>
        <dbReference type="ChEBI" id="CHEBI:33019"/>
        <dbReference type="ChEBI" id="CHEBI:59967"/>
        <dbReference type="ChEBI" id="CHEBI:61593"/>
        <dbReference type="EC" id="2.7.7.70"/>
    </reaction>
</comment>
<dbReference type="EC" id="2.7.7.70" evidence="1"/>
<dbReference type="RefSeq" id="WP_245795162.1">
    <property type="nucleotide sequence ID" value="NZ_FQVB01000017.1"/>
</dbReference>
<organism evidence="9 10">
    <name type="scientific">Desulfacinum infernum DSM 9756</name>
    <dbReference type="NCBI Taxonomy" id="1121391"/>
    <lineage>
        <taxon>Bacteria</taxon>
        <taxon>Pseudomonadati</taxon>
        <taxon>Thermodesulfobacteriota</taxon>
        <taxon>Syntrophobacteria</taxon>
        <taxon>Syntrophobacterales</taxon>
        <taxon>Syntrophobacteraceae</taxon>
        <taxon>Desulfacinum</taxon>
    </lineage>
</organism>
<dbReference type="EMBL" id="FQVB01000017">
    <property type="protein sequence ID" value="SHF41586.1"/>
    <property type="molecule type" value="Genomic_DNA"/>
</dbReference>
<feature type="domain" description="Cytidyltransferase-like" evidence="8">
    <location>
        <begin position="14"/>
        <end position="120"/>
    </location>
</feature>
<dbReference type="NCBIfam" id="TIGR02199">
    <property type="entry name" value="rfaE_dom_II"/>
    <property type="match status" value="1"/>
</dbReference>
<dbReference type="InterPro" id="IPR014729">
    <property type="entry name" value="Rossmann-like_a/b/a_fold"/>
</dbReference>
<evidence type="ECO:0000256" key="3">
    <source>
        <dbReference type="ARBA" id="ARBA00022695"/>
    </source>
</evidence>
<keyword evidence="10" id="KW-1185">Reference proteome</keyword>
<dbReference type="NCBIfam" id="TIGR00125">
    <property type="entry name" value="cyt_tran_rel"/>
    <property type="match status" value="1"/>
</dbReference>
<gene>
    <name evidence="9" type="ORF">SAMN02745206_01936</name>
</gene>
<dbReference type="SUPFAM" id="SSF52374">
    <property type="entry name" value="Nucleotidylyl transferase"/>
    <property type="match status" value="1"/>
</dbReference>
<sequence length="144" mass="15997">MCRELRQRGRCIVFTNGCFDLLHVGHLRYLEAARDLGDFLVVGVNSDRSVRTIKGPTRPILPESARSELVAGLHCVDCVVVFDTPDPLPVIQRLTPHVLVKGADWPEDKIVGADWVRSHGGRVERIAVVAGYSTTSIIERIKKD</sequence>
<dbReference type="InterPro" id="IPR050385">
    <property type="entry name" value="Archaeal_FAD_synthase"/>
</dbReference>
<dbReference type="InterPro" id="IPR011914">
    <property type="entry name" value="RfaE_dom_II"/>
</dbReference>
<dbReference type="GO" id="GO:0016779">
    <property type="term" value="F:nucleotidyltransferase activity"/>
    <property type="evidence" value="ECO:0007669"/>
    <property type="project" value="UniProtKB-KW"/>
</dbReference>
<evidence type="ECO:0000313" key="9">
    <source>
        <dbReference type="EMBL" id="SHF41586.1"/>
    </source>
</evidence>
<keyword evidence="3" id="KW-0548">Nucleotidyltransferase</keyword>
<dbReference type="PANTHER" id="PTHR43793">
    <property type="entry name" value="FAD SYNTHASE"/>
    <property type="match status" value="1"/>
</dbReference>
<evidence type="ECO:0000313" key="10">
    <source>
        <dbReference type="Proteomes" id="UP000184076"/>
    </source>
</evidence>
<proteinExistence type="predicted"/>
<dbReference type="Pfam" id="PF01467">
    <property type="entry name" value="CTP_transf_like"/>
    <property type="match status" value="1"/>
</dbReference>
<dbReference type="Gene3D" id="3.40.50.620">
    <property type="entry name" value="HUPs"/>
    <property type="match status" value="1"/>
</dbReference>
<evidence type="ECO:0000256" key="7">
    <source>
        <dbReference type="ARBA" id="ARBA00047428"/>
    </source>
</evidence>
<dbReference type="STRING" id="1121391.SAMN02745206_01936"/>
<evidence type="ECO:0000256" key="6">
    <source>
        <dbReference type="ARBA" id="ARBA00023277"/>
    </source>
</evidence>
<evidence type="ECO:0000256" key="1">
    <source>
        <dbReference type="ARBA" id="ARBA00012519"/>
    </source>
</evidence>
<dbReference type="AlphaFoldDB" id="A0A1M5BGP3"/>
<protein>
    <recommendedName>
        <fullName evidence="1">D-glycero-beta-D-manno-heptose 1-phosphate adenylyltransferase</fullName>
        <ecNumber evidence="1">2.7.7.70</ecNumber>
    </recommendedName>
</protein>
<evidence type="ECO:0000259" key="8">
    <source>
        <dbReference type="Pfam" id="PF01467"/>
    </source>
</evidence>
<dbReference type="GO" id="GO:0005975">
    <property type="term" value="P:carbohydrate metabolic process"/>
    <property type="evidence" value="ECO:0007669"/>
    <property type="project" value="InterPro"/>
</dbReference>